<dbReference type="RefSeq" id="WP_322808707.1">
    <property type="nucleotide sequence ID" value="NZ_JAVBVO010000003.1"/>
</dbReference>
<reference evidence="2" key="1">
    <citation type="submission" date="2023-08" db="EMBL/GenBank/DDBJ databases">
        <title>Genomic characterization of piscicolin 126 produced by Carnobacterium maltaromaticum CM22 strain isolated from salmon (Salmo salar).</title>
        <authorList>
            <person name="Gonzalez-Gragera E."/>
            <person name="Garcia-Lopez J.D."/>
            <person name="Teso-Perez C."/>
            <person name="Gimenez-Hernandez I."/>
            <person name="Peralta-Sanchez J.M."/>
            <person name="Valdivia E."/>
            <person name="Montalban-Lopez M."/>
            <person name="Martin-Platero A.M."/>
            <person name="Banos A."/>
            <person name="Martinez-Bueno M."/>
        </authorList>
    </citation>
    <scope>NUCLEOTIDE SEQUENCE</scope>
    <source>
        <strain evidence="2">CM22</strain>
    </source>
</reference>
<evidence type="ECO:0000259" key="1">
    <source>
        <dbReference type="Pfam" id="PF14594"/>
    </source>
</evidence>
<organism evidence="2 3">
    <name type="scientific">Carnobacterium maltaromaticum</name>
    <name type="common">Carnobacterium piscicola</name>
    <dbReference type="NCBI Taxonomy" id="2751"/>
    <lineage>
        <taxon>Bacteria</taxon>
        <taxon>Bacillati</taxon>
        <taxon>Bacillota</taxon>
        <taxon>Bacilli</taxon>
        <taxon>Lactobacillales</taxon>
        <taxon>Carnobacteriaceae</taxon>
        <taxon>Carnobacterium</taxon>
    </lineage>
</organism>
<sequence>MILWVLNQELERINGIEQFSSFILTKRYSVPSEFELHLPMTEENLQLIQDNQLSLGNILMKESELVGYLIEEMNSNFEKNGGEIVIKGRDLRVYLDRRIILGEKAYFGTPQKLIHDWLESCVINPKDNQRKMKQFKLGDFPDSTRKMSVELKYTNLLESISTLCQELEWGFSVEIELSTKQLVLTIYEGVDRTNGQSKNTKVLFSQDFENILTQSVIVNNLNLKTTALVESQWEEQKYLLEVANSTSDILRREIYVDAKNIGQPTGEDKLTETQQKELVKQVGTKELLDFQIIQTVEADVVMNGSTRYQEDFMLGDRVTILSESLGLELDTRIETVEEVYEERGLEIRLSFGNQVPTLVDKIRKKVK</sequence>
<name>A0AAW9JSE6_CARML</name>
<dbReference type="AlphaFoldDB" id="A0AAW9JSE6"/>
<dbReference type="EMBL" id="JAVBVO010000003">
    <property type="protein sequence ID" value="MDZ5758214.1"/>
    <property type="molecule type" value="Genomic_DNA"/>
</dbReference>
<dbReference type="InterPro" id="IPR029432">
    <property type="entry name" value="Gp28/Gp37-like_dom"/>
</dbReference>
<accession>A0AAW9JSE6</accession>
<evidence type="ECO:0000313" key="3">
    <source>
        <dbReference type="Proteomes" id="UP001290462"/>
    </source>
</evidence>
<dbReference type="Pfam" id="PF14594">
    <property type="entry name" value="Sipho_Gp37"/>
    <property type="match status" value="1"/>
</dbReference>
<protein>
    <submittedName>
        <fullName evidence="2">Siphovirus ReqiPepy6 Gp37-like family protein</fullName>
    </submittedName>
</protein>
<feature type="domain" description="Gp28/Gp37-like" evidence="1">
    <location>
        <begin position="3"/>
        <end position="353"/>
    </location>
</feature>
<evidence type="ECO:0000313" key="2">
    <source>
        <dbReference type="EMBL" id="MDZ5758214.1"/>
    </source>
</evidence>
<gene>
    <name evidence="2" type="ORF">RAK27_06025</name>
</gene>
<dbReference type="Proteomes" id="UP001290462">
    <property type="component" value="Unassembled WGS sequence"/>
</dbReference>
<comment type="caution">
    <text evidence="2">The sequence shown here is derived from an EMBL/GenBank/DDBJ whole genome shotgun (WGS) entry which is preliminary data.</text>
</comment>
<proteinExistence type="predicted"/>